<dbReference type="Proteomes" id="UP000826573">
    <property type="component" value="Unassembled WGS sequence"/>
</dbReference>
<accession>A0A9P8KMH7</accession>
<evidence type="ECO:0000313" key="2">
    <source>
        <dbReference type="EMBL" id="KAH0523550.1"/>
    </source>
</evidence>
<evidence type="ECO:0000313" key="3">
    <source>
        <dbReference type="Proteomes" id="UP000826573"/>
    </source>
</evidence>
<proteinExistence type="predicted"/>
<name>A0A9P8KMH7_9HYPO</name>
<keyword evidence="3" id="KW-1185">Reference proteome</keyword>
<sequence length="188" mass="20259">MDKIGDVGYKFQNCLAAARESAYAIGTAAPYRSACPCGRPNEQLTKNALLVSLSTSRKTRSRGGRKTRRHEATLGPRWLRTVWLGWKSGRVAALPFAPPSGGRATLIASINSSTSSRGHVPDLQTLPNPKYLSSRPQVTSGERQRLVSPHAGDDSTKPCLASPPHRLGTANRNQASVSMDKGLANKNR</sequence>
<comment type="caution">
    <text evidence="2">The sequence shown here is derived from an EMBL/GenBank/DDBJ whole genome shotgun (WGS) entry which is preliminary data.</text>
</comment>
<gene>
    <name evidence="2" type="ORF">TsFJ059_008539</name>
</gene>
<protein>
    <submittedName>
        <fullName evidence="2">Uncharacterized protein</fullName>
    </submittedName>
</protein>
<reference evidence="2 3" key="1">
    <citation type="submission" date="2021-08" db="EMBL/GenBank/DDBJ databases">
        <title>The highly contiguous genome resource for Trichoderma semiorbis FJ059, a fungal antagonistic to plant pathogens.</title>
        <authorList>
            <person name="Liu T."/>
        </authorList>
    </citation>
    <scope>NUCLEOTIDE SEQUENCE [LARGE SCALE GENOMIC DNA]</scope>
    <source>
        <strain evidence="2 3">FJ059</strain>
    </source>
</reference>
<dbReference type="AlphaFoldDB" id="A0A9P8KMH7"/>
<feature type="region of interest" description="Disordered" evidence="1">
    <location>
        <begin position="113"/>
        <end position="188"/>
    </location>
</feature>
<evidence type="ECO:0000256" key="1">
    <source>
        <dbReference type="SAM" id="MobiDB-lite"/>
    </source>
</evidence>
<organism evidence="2 3">
    <name type="scientific">Trichoderma semiorbis</name>
    <dbReference type="NCBI Taxonomy" id="1491008"/>
    <lineage>
        <taxon>Eukaryota</taxon>
        <taxon>Fungi</taxon>
        <taxon>Dikarya</taxon>
        <taxon>Ascomycota</taxon>
        <taxon>Pezizomycotina</taxon>
        <taxon>Sordariomycetes</taxon>
        <taxon>Hypocreomycetidae</taxon>
        <taxon>Hypocreales</taxon>
        <taxon>Hypocreaceae</taxon>
        <taxon>Trichoderma</taxon>
    </lineage>
</organism>
<dbReference type="EMBL" id="JAIMJC010000006">
    <property type="protein sequence ID" value="KAH0523550.1"/>
    <property type="molecule type" value="Genomic_DNA"/>
</dbReference>